<evidence type="ECO:0000256" key="3">
    <source>
        <dbReference type="ARBA" id="ARBA00022692"/>
    </source>
</evidence>
<keyword evidence="3 6" id="KW-0812">Transmembrane</keyword>
<feature type="transmembrane region" description="Helical" evidence="6">
    <location>
        <begin position="479"/>
        <end position="498"/>
    </location>
</feature>
<protein>
    <recommendedName>
        <fullName evidence="7">Amino acid permease/ SLC12A domain-containing protein</fullName>
    </recommendedName>
</protein>
<dbReference type="AlphaFoldDB" id="A0A8H5E6J6"/>
<keyword evidence="5 6" id="KW-0472">Membrane</keyword>
<name>A0A8H5E6J6_9HYPO</name>
<dbReference type="Gene3D" id="1.20.1740.10">
    <property type="entry name" value="Amino acid/polyamine transporter I"/>
    <property type="match status" value="1"/>
</dbReference>
<proteinExistence type="predicted"/>
<dbReference type="EMBL" id="JABEVY010000122">
    <property type="protein sequence ID" value="KAF5249035.1"/>
    <property type="molecule type" value="Genomic_DNA"/>
</dbReference>
<evidence type="ECO:0000256" key="4">
    <source>
        <dbReference type="ARBA" id="ARBA00022989"/>
    </source>
</evidence>
<feature type="transmembrane region" description="Helical" evidence="6">
    <location>
        <begin position="192"/>
        <end position="217"/>
    </location>
</feature>
<evidence type="ECO:0000256" key="6">
    <source>
        <dbReference type="SAM" id="Phobius"/>
    </source>
</evidence>
<feature type="transmembrane region" description="Helical" evidence="6">
    <location>
        <begin position="407"/>
        <end position="430"/>
    </location>
</feature>
<feature type="domain" description="Amino acid permease/ SLC12A" evidence="7">
    <location>
        <begin position="48"/>
        <end position="501"/>
    </location>
</feature>
<comment type="subcellular location">
    <subcellularLocation>
        <location evidence="1">Membrane</location>
        <topology evidence="1">Multi-pass membrane protein</topology>
    </subcellularLocation>
</comment>
<sequence>MAKEYLSDLVAEVQRRPSDPQVMEESKPSTEECLFPVETTHRGLKSRHAQMIALGGMMGTGFFVGSGAVLALGGPLFLLLGYTVMSIVVFGMVTAVVEIATFLPIPGSTMAYFGNRFVSSSFGFAVGWLYWYSMGMFVPYEITAAGLVIDYWGSPVNIVVWVTLFLVVIVAMNLMPVEVYGEAEFWFALSKVLLVLGLLVLSAVLFFGGGQEGLLAFKFWRNPGPIRASIQRGSPGYAIAFFRVLVQAAFPFVFAPELLVTTGGEMKNPVVQLPRAARRYIWRLVIFYLLGALAIGVICPSDNPDLSNGGAGAKSSPFVLGIQRAGIDSLGSLINAVVIISAASSGNSFLYLSSRCLYSMAIAGNAPTMFRRCNKRGVPYVAVLASSVLGVLAYLNCAKSGSVVFSWLVNITNEGGFIGWVCCSIIFFRFRKACQKQGVTNLDFKHWVQPYGAWIGGGISFVLIFINAFHVFLPGQFSVSSFLTAYIGLPAFLLTFFAHKALHWDEPWIRPAESIDMTTGRDIVEATIETDFEEGDSWYVKLRKYVIG</sequence>
<feature type="transmembrane region" description="Helical" evidence="6">
    <location>
        <begin position="117"/>
        <end position="138"/>
    </location>
</feature>
<dbReference type="PANTHER" id="PTHR43341:SF38">
    <property type="entry name" value="PROLINE TRANSPORTER (EUROFUNG)"/>
    <property type="match status" value="1"/>
</dbReference>
<evidence type="ECO:0000256" key="5">
    <source>
        <dbReference type="ARBA" id="ARBA00023136"/>
    </source>
</evidence>
<comment type="caution">
    <text evidence="8">The sequence shown here is derived from an EMBL/GenBank/DDBJ whole genome shotgun (WGS) entry which is preliminary data.</text>
</comment>
<dbReference type="Pfam" id="PF00324">
    <property type="entry name" value="AA_permease"/>
    <property type="match status" value="1"/>
</dbReference>
<evidence type="ECO:0000259" key="7">
    <source>
        <dbReference type="Pfam" id="PF00324"/>
    </source>
</evidence>
<dbReference type="Proteomes" id="UP000573603">
    <property type="component" value="Unassembled WGS sequence"/>
</dbReference>
<dbReference type="PANTHER" id="PTHR43341">
    <property type="entry name" value="AMINO ACID PERMEASE"/>
    <property type="match status" value="1"/>
</dbReference>
<reference evidence="8 9" key="1">
    <citation type="journal article" date="2020" name="BMC Genomics">
        <title>Correction to: Identification and distribution of gene clusters required for synthesis of sphingolipid metabolism inhibitors in diverse species of the filamentous fungus Fusarium.</title>
        <authorList>
            <person name="Kim H.S."/>
            <person name="Lohmar J.M."/>
            <person name="Busman M."/>
            <person name="Brown D.W."/>
            <person name="Naumann T.A."/>
            <person name="Divon H.H."/>
            <person name="Lysoe E."/>
            <person name="Uhlig S."/>
            <person name="Proctor R.H."/>
        </authorList>
    </citation>
    <scope>NUCLEOTIDE SEQUENCE [LARGE SCALE GENOMIC DNA]</scope>
    <source>
        <strain evidence="8 9">NRRL 25214</strain>
    </source>
</reference>
<feature type="transmembrane region" description="Helical" evidence="6">
    <location>
        <begin position="237"/>
        <end position="259"/>
    </location>
</feature>
<dbReference type="FunFam" id="1.20.1740.10:FF:000001">
    <property type="entry name" value="Amino acid permease"/>
    <property type="match status" value="1"/>
</dbReference>
<evidence type="ECO:0000256" key="1">
    <source>
        <dbReference type="ARBA" id="ARBA00004141"/>
    </source>
</evidence>
<feature type="transmembrane region" description="Helical" evidence="6">
    <location>
        <begin position="280"/>
        <end position="298"/>
    </location>
</feature>
<evidence type="ECO:0000313" key="8">
    <source>
        <dbReference type="EMBL" id="KAF5249035.1"/>
    </source>
</evidence>
<feature type="transmembrane region" description="Helical" evidence="6">
    <location>
        <begin position="158"/>
        <end position="180"/>
    </location>
</feature>
<dbReference type="GO" id="GO:0016020">
    <property type="term" value="C:membrane"/>
    <property type="evidence" value="ECO:0007669"/>
    <property type="project" value="UniProtKB-SubCell"/>
</dbReference>
<feature type="transmembrane region" description="Helical" evidence="6">
    <location>
        <begin position="451"/>
        <end position="473"/>
    </location>
</feature>
<organism evidence="8 9">
    <name type="scientific">Fusarium anthophilum</name>
    <dbReference type="NCBI Taxonomy" id="48485"/>
    <lineage>
        <taxon>Eukaryota</taxon>
        <taxon>Fungi</taxon>
        <taxon>Dikarya</taxon>
        <taxon>Ascomycota</taxon>
        <taxon>Pezizomycotina</taxon>
        <taxon>Sordariomycetes</taxon>
        <taxon>Hypocreomycetidae</taxon>
        <taxon>Hypocreales</taxon>
        <taxon>Nectriaceae</taxon>
        <taxon>Fusarium</taxon>
        <taxon>Fusarium fujikuroi species complex</taxon>
    </lineage>
</organism>
<gene>
    <name evidence="8" type="ORF">FANTH_5628</name>
</gene>
<keyword evidence="9" id="KW-1185">Reference proteome</keyword>
<evidence type="ECO:0000313" key="9">
    <source>
        <dbReference type="Proteomes" id="UP000573603"/>
    </source>
</evidence>
<accession>A0A8H5E6J6</accession>
<dbReference type="GO" id="GO:0015171">
    <property type="term" value="F:amino acid transmembrane transporter activity"/>
    <property type="evidence" value="ECO:0007669"/>
    <property type="project" value="TreeGrafter"/>
</dbReference>
<keyword evidence="4 6" id="KW-1133">Transmembrane helix</keyword>
<evidence type="ECO:0000256" key="2">
    <source>
        <dbReference type="ARBA" id="ARBA00022448"/>
    </source>
</evidence>
<dbReference type="PIRSF" id="PIRSF006060">
    <property type="entry name" value="AA_transporter"/>
    <property type="match status" value="1"/>
</dbReference>
<dbReference type="InterPro" id="IPR050524">
    <property type="entry name" value="APC_YAT"/>
</dbReference>
<feature type="transmembrane region" description="Helical" evidence="6">
    <location>
        <begin position="333"/>
        <end position="352"/>
    </location>
</feature>
<feature type="transmembrane region" description="Helical" evidence="6">
    <location>
        <begin position="51"/>
        <end position="73"/>
    </location>
</feature>
<keyword evidence="2" id="KW-0813">Transport</keyword>
<feature type="transmembrane region" description="Helical" evidence="6">
    <location>
        <begin position="377"/>
        <end position="395"/>
    </location>
</feature>
<dbReference type="InterPro" id="IPR004841">
    <property type="entry name" value="AA-permease/SLC12A_dom"/>
</dbReference>
<feature type="transmembrane region" description="Helical" evidence="6">
    <location>
        <begin position="79"/>
        <end position="105"/>
    </location>
</feature>